<dbReference type="EMBL" id="QGHB01000001">
    <property type="protein sequence ID" value="PWK90471.1"/>
    <property type="molecule type" value="Genomic_DNA"/>
</dbReference>
<dbReference type="AlphaFoldDB" id="A0A316IB84"/>
<keyword evidence="2" id="KW-0808">Transferase</keyword>
<dbReference type="EMBL" id="QLTT01000002">
    <property type="protein sequence ID" value="RAS68306.1"/>
    <property type="molecule type" value="Genomic_DNA"/>
</dbReference>
<protein>
    <submittedName>
        <fullName evidence="2">Glucokinase</fullName>
    </submittedName>
</protein>
<dbReference type="GO" id="GO:0016301">
    <property type="term" value="F:kinase activity"/>
    <property type="evidence" value="ECO:0007669"/>
    <property type="project" value="UniProtKB-KW"/>
</dbReference>
<evidence type="ECO:0000256" key="1">
    <source>
        <dbReference type="ARBA" id="ARBA00006479"/>
    </source>
</evidence>
<dbReference type="InterPro" id="IPR043129">
    <property type="entry name" value="ATPase_NBD"/>
</dbReference>
<dbReference type="RefSeq" id="WP_233439110.1">
    <property type="nucleotide sequence ID" value="NZ_QGHB01000001.1"/>
</dbReference>
<comment type="similarity">
    <text evidence="1">Belongs to the ROK (NagC/XylR) family.</text>
</comment>
<dbReference type="PANTHER" id="PTHR18964">
    <property type="entry name" value="ROK (REPRESSOR, ORF, KINASE) FAMILY"/>
    <property type="match status" value="1"/>
</dbReference>
<evidence type="ECO:0000313" key="2">
    <source>
        <dbReference type="EMBL" id="PWK90471.1"/>
    </source>
</evidence>
<evidence type="ECO:0000313" key="3">
    <source>
        <dbReference type="EMBL" id="RAS68306.1"/>
    </source>
</evidence>
<name>A0A316IB84_9PSEU</name>
<evidence type="ECO:0000313" key="4">
    <source>
        <dbReference type="Proteomes" id="UP000246005"/>
    </source>
</evidence>
<keyword evidence="5" id="KW-1185">Reference proteome</keyword>
<dbReference type="Pfam" id="PF00480">
    <property type="entry name" value="ROK"/>
    <property type="match status" value="1"/>
</dbReference>
<accession>A0A316IB84</accession>
<dbReference type="PANTHER" id="PTHR18964:SF149">
    <property type="entry name" value="BIFUNCTIONAL UDP-N-ACETYLGLUCOSAMINE 2-EPIMERASE_N-ACETYLMANNOSAMINE KINASE"/>
    <property type="match status" value="1"/>
</dbReference>
<reference evidence="2 4" key="1">
    <citation type="submission" date="2018-05" db="EMBL/GenBank/DDBJ databases">
        <title>Genomic Encyclopedia of Type Strains, Phase IV (KMG-IV): sequencing the most valuable type-strain genomes for metagenomic binning, comparative biology and taxonomic classification.</title>
        <authorList>
            <person name="Goeker M."/>
        </authorList>
    </citation>
    <scope>NUCLEOTIDE SEQUENCE [LARGE SCALE GENOMIC DNA]</scope>
    <source>
        <strain evidence="3 5">DSM 45479</strain>
        <strain evidence="2 4">DSM 45480</strain>
    </source>
</reference>
<comment type="caution">
    <text evidence="2">The sequence shown here is derived from an EMBL/GenBank/DDBJ whole genome shotgun (WGS) entry which is preliminary data.</text>
</comment>
<proteinExistence type="inferred from homology"/>
<keyword evidence="2" id="KW-0418">Kinase</keyword>
<evidence type="ECO:0000313" key="5">
    <source>
        <dbReference type="Proteomes" id="UP000248714"/>
    </source>
</evidence>
<organism evidence="2 4">
    <name type="scientific">Lentzea atacamensis</name>
    <dbReference type="NCBI Taxonomy" id="531938"/>
    <lineage>
        <taxon>Bacteria</taxon>
        <taxon>Bacillati</taxon>
        <taxon>Actinomycetota</taxon>
        <taxon>Actinomycetes</taxon>
        <taxon>Pseudonocardiales</taxon>
        <taxon>Pseudonocardiaceae</taxon>
        <taxon>Lentzea</taxon>
    </lineage>
</organism>
<dbReference type="SUPFAM" id="SSF53067">
    <property type="entry name" value="Actin-like ATPase domain"/>
    <property type="match status" value="1"/>
</dbReference>
<dbReference type="Gene3D" id="3.30.420.40">
    <property type="match status" value="2"/>
</dbReference>
<gene>
    <name evidence="3" type="ORF">C8D87_102371</name>
    <name evidence="2" type="ORF">C8D88_101487</name>
</gene>
<dbReference type="Proteomes" id="UP000246005">
    <property type="component" value="Unassembled WGS sequence"/>
</dbReference>
<sequence length="303" mass="31131">MARRHVVAVDIGGTETKAALVTGTSEVVAAQKHARRATPAELEPLLAVIAELVDELRQASEHEIDAVGIVAPGIVDEANGVGVYTTNLPWSQFPFSTVLTERLGVPVTFGHDVRAAGLAECRMGAAKGLRNAVVLPIGTGIAGALLLDGKIFSGDGYAGEIGHVNVGHGVPCACGQIGCVETVASSAAIARRYTARTGTPVNGAAEVARRVKDGEQDAVAVWHEAVDALARGILVLATLLGPEAVVLGGGLALAGDLLVEPLRDRLDGLIAFQRRPELRLAALGDEAGFLGAALLAIDMLEAS</sequence>
<dbReference type="InterPro" id="IPR000600">
    <property type="entry name" value="ROK"/>
</dbReference>
<dbReference type="Proteomes" id="UP000248714">
    <property type="component" value="Unassembled WGS sequence"/>
</dbReference>